<dbReference type="Proteomes" id="UP000324222">
    <property type="component" value="Unassembled WGS sequence"/>
</dbReference>
<comment type="caution">
    <text evidence="1">The sequence shown here is derived from an EMBL/GenBank/DDBJ whole genome shotgun (WGS) entry which is preliminary data.</text>
</comment>
<dbReference type="EMBL" id="VSRR010006463">
    <property type="protein sequence ID" value="MPC44839.1"/>
    <property type="molecule type" value="Genomic_DNA"/>
</dbReference>
<reference evidence="1 2" key="1">
    <citation type="submission" date="2019-05" db="EMBL/GenBank/DDBJ databases">
        <title>Another draft genome of Portunus trituberculatus and its Hox gene families provides insights of decapod evolution.</title>
        <authorList>
            <person name="Jeong J.-H."/>
            <person name="Song I."/>
            <person name="Kim S."/>
            <person name="Choi T."/>
            <person name="Kim D."/>
            <person name="Ryu S."/>
            <person name="Kim W."/>
        </authorList>
    </citation>
    <scope>NUCLEOTIDE SEQUENCE [LARGE SCALE GENOMIC DNA]</scope>
    <source>
        <tissue evidence="1">Muscle</tissue>
    </source>
</reference>
<accession>A0A5B7FI54</accession>
<protein>
    <submittedName>
        <fullName evidence="1">Uncharacterized protein</fullName>
    </submittedName>
</protein>
<dbReference type="AlphaFoldDB" id="A0A5B7FI54"/>
<organism evidence="1 2">
    <name type="scientific">Portunus trituberculatus</name>
    <name type="common">Swimming crab</name>
    <name type="synonym">Neptunus trituberculatus</name>
    <dbReference type="NCBI Taxonomy" id="210409"/>
    <lineage>
        <taxon>Eukaryota</taxon>
        <taxon>Metazoa</taxon>
        <taxon>Ecdysozoa</taxon>
        <taxon>Arthropoda</taxon>
        <taxon>Crustacea</taxon>
        <taxon>Multicrustacea</taxon>
        <taxon>Malacostraca</taxon>
        <taxon>Eumalacostraca</taxon>
        <taxon>Eucarida</taxon>
        <taxon>Decapoda</taxon>
        <taxon>Pleocyemata</taxon>
        <taxon>Brachyura</taxon>
        <taxon>Eubrachyura</taxon>
        <taxon>Portunoidea</taxon>
        <taxon>Portunidae</taxon>
        <taxon>Portuninae</taxon>
        <taxon>Portunus</taxon>
    </lineage>
</organism>
<proteinExistence type="predicted"/>
<keyword evidence="2" id="KW-1185">Reference proteome</keyword>
<name>A0A5B7FI54_PORTR</name>
<sequence length="86" mass="9777">MYIFEEVLVEAELINKQGGVWIERSGGFSTVVSPLAPWKTDPEGLGYLPYQQCTMLSVTTNWWANVRWQPTLSRSPAAGQETRLCW</sequence>
<gene>
    <name evidence="1" type="ORF">E2C01_038519</name>
</gene>
<evidence type="ECO:0000313" key="1">
    <source>
        <dbReference type="EMBL" id="MPC44839.1"/>
    </source>
</evidence>
<evidence type="ECO:0000313" key="2">
    <source>
        <dbReference type="Proteomes" id="UP000324222"/>
    </source>
</evidence>